<evidence type="ECO:0000313" key="1">
    <source>
        <dbReference type="EMBL" id="VEL18458.1"/>
    </source>
</evidence>
<proteinExistence type="predicted"/>
<reference evidence="1" key="1">
    <citation type="submission" date="2018-11" db="EMBL/GenBank/DDBJ databases">
        <authorList>
            <consortium name="Pathogen Informatics"/>
        </authorList>
    </citation>
    <scope>NUCLEOTIDE SEQUENCE</scope>
</reference>
<feature type="non-terminal residue" evidence="1">
    <location>
        <position position="1"/>
    </location>
</feature>
<name>A0A3S4ZS50_9PLAT</name>
<accession>A0A3S4ZS50</accession>
<comment type="caution">
    <text evidence="1">The sequence shown here is derived from an EMBL/GenBank/DDBJ whole genome shotgun (WGS) entry which is preliminary data.</text>
</comment>
<gene>
    <name evidence="1" type="ORF">PXEA_LOCUS11898</name>
</gene>
<dbReference type="EMBL" id="CAAALY010037122">
    <property type="protein sequence ID" value="VEL18458.1"/>
    <property type="molecule type" value="Genomic_DNA"/>
</dbReference>
<evidence type="ECO:0000313" key="2">
    <source>
        <dbReference type="Proteomes" id="UP000784294"/>
    </source>
</evidence>
<dbReference type="Proteomes" id="UP000784294">
    <property type="component" value="Unassembled WGS sequence"/>
</dbReference>
<dbReference type="AlphaFoldDB" id="A0A3S4ZS50"/>
<protein>
    <submittedName>
        <fullName evidence="1">Uncharacterized protein</fullName>
    </submittedName>
</protein>
<sequence>VFSSRRPTSFAHSTVQHSCQHVDSPCQLSYADICMHLTAPVSTRANMNQPAGNPLLPVAQRVASQLVWLACRRLAPTQRGCTAHATTRSSTTSGQVISSLFGFCRWSELVSTLQDLSSPQGSDVLDRLGRGGEGFTMGKMSEAVRMPESDLLNPHVDSLIITELANRWIG</sequence>
<organism evidence="1 2">
    <name type="scientific">Protopolystoma xenopodis</name>
    <dbReference type="NCBI Taxonomy" id="117903"/>
    <lineage>
        <taxon>Eukaryota</taxon>
        <taxon>Metazoa</taxon>
        <taxon>Spiralia</taxon>
        <taxon>Lophotrochozoa</taxon>
        <taxon>Platyhelminthes</taxon>
        <taxon>Monogenea</taxon>
        <taxon>Polyopisthocotylea</taxon>
        <taxon>Polystomatidea</taxon>
        <taxon>Polystomatidae</taxon>
        <taxon>Protopolystoma</taxon>
    </lineage>
</organism>
<keyword evidence="2" id="KW-1185">Reference proteome</keyword>